<dbReference type="InterPro" id="IPR003660">
    <property type="entry name" value="HAMP_dom"/>
</dbReference>
<dbReference type="PANTHER" id="PTHR45436">
    <property type="entry name" value="SENSOR HISTIDINE KINASE YKOH"/>
    <property type="match status" value="1"/>
</dbReference>
<evidence type="ECO:0000256" key="3">
    <source>
        <dbReference type="ARBA" id="ARBA00012438"/>
    </source>
</evidence>
<dbReference type="InterPro" id="IPR005467">
    <property type="entry name" value="His_kinase_dom"/>
</dbReference>
<reference evidence="14 15" key="1">
    <citation type="submission" date="2018-10" db="EMBL/GenBank/DDBJ databases">
        <title>Parasedimentitalea marina sp. nov., a psychrophilic bacterium isolated from deep seawater of the New Britain Trench.</title>
        <authorList>
            <person name="Cao J."/>
        </authorList>
    </citation>
    <scope>NUCLEOTIDE SEQUENCE [LARGE SCALE GENOMIC DNA]</scope>
    <source>
        <strain evidence="14 15">W43</strain>
    </source>
</reference>
<keyword evidence="8 11" id="KW-1133">Transmembrane helix</keyword>
<dbReference type="SMART" id="SM00387">
    <property type="entry name" value="HATPase_c"/>
    <property type="match status" value="1"/>
</dbReference>
<dbReference type="PROSITE" id="PS50885">
    <property type="entry name" value="HAMP"/>
    <property type="match status" value="1"/>
</dbReference>
<keyword evidence="7" id="KW-0418">Kinase</keyword>
<protein>
    <recommendedName>
        <fullName evidence="3">histidine kinase</fullName>
        <ecNumber evidence="3">2.7.13.3</ecNumber>
    </recommendedName>
</protein>
<dbReference type="InterPro" id="IPR004358">
    <property type="entry name" value="Sig_transdc_His_kin-like_C"/>
</dbReference>
<keyword evidence="5" id="KW-0808">Transferase</keyword>
<evidence type="ECO:0000256" key="6">
    <source>
        <dbReference type="ARBA" id="ARBA00022692"/>
    </source>
</evidence>
<proteinExistence type="predicted"/>
<evidence type="ECO:0000256" key="4">
    <source>
        <dbReference type="ARBA" id="ARBA00022553"/>
    </source>
</evidence>
<gene>
    <name evidence="14" type="ORF">EBB79_07310</name>
</gene>
<dbReference type="AlphaFoldDB" id="A0A3T0N128"/>
<dbReference type="SUPFAM" id="SSF158472">
    <property type="entry name" value="HAMP domain-like"/>
    <property type="match status" value="1"/>
</dbReference>
<dbReference type="Pfam" id="PF00672">
    <property type="entry name" value="HAMP"/>
    <property type="match status" value="1"/>
</dbReference>
<evidence type="ECO:0000256" key="8">
    <source>
        <dbReference type="ARBA" id="ARBA00022989"/>
    </source>
</evidence>
<dbReference type="PRINTS" id="PR00344">
    <property type="entry name" value="BCTRLSENSOR"/>
</dbReference>
<evidence type="ECO:0000256" key="7">
    <source>
        <dbReference type="ARBA" id="ARBA00022777"/>
    </source>
</evidence>
<dbReference type="EMBL" id="CP033219">
    <property type="protein sequence ID" value="AZV77716.1"/>
    <property type="molecule type" value="Genomic_DNA"/>
</dbReference>
<evidence type="ECO:0000256" key="5">
    <source>
        <dbReference type="ARBA" id="ARBA00022679"/>
    </source>
</evidence>
<evidence type="ECO:0000256" key="10">
    <source>
        <dbReference type="ARBA" id="ARBA00023136"/>
    </source>
</evidence>
<dbReference type="Gene3D" id="3.30.565.10">
    <property type="entry name" value="Histidine kinase-like ATPase, C-terminal domain"/>
    <property type="match status" value="1"/>
</dbReference>
<dbReference type="SUPFAM" id="SSF47384">
    <property type="entry name" value="Homodimeric domain of signal transducing histidine kinase"/>
    <property type="match status" value="1"/>
</dbReference>
<dbReference type="CDD" id="cd00082">
    <property type="entry name" value="HisKA"/>
    <property type="match status" value="1"/>
</dbReference>
<feature type="transmembrane region" description="Helical" evidence="11">
    <location>
        <begin position="236"/>
        <end position="255"/>
    </location>
</feature>
<keyword evidence="15" id="KW-1185">Reference proteome</keyword>
<keyword evidence="4" id="KW-0597">Phosphoprotein</keyword>
<keyword evidence="10 11" id="KW-0472">Membrane</keyword>
<dbReference type="GO" id="GO:0000155">
    <property type="term" value="F:phosphorelay sensor kinase activity"/>
    <property type="evidence" value="ECO:0007669"/>
    <property type="project" value="InterPro"/>
</dbReference>
<dbReference type="Gene3D" id="6.10.340.10">
    <property type="match status" value="1"/>
</dbReference>
<keyword evidence="9" id="KW-0902">Two-component regulatory system</keyword>
<comment type="catalytic activity">
    <reaction evidence="1">
        <text>ATP + protein L-histidine = ADP + protein N-phospho-L-histidine.</text>
        <dbReference type="EC" id="2.7.13.3"/>
    </reaction>
</comment>
<keyword evidence="6 11" id="KW-0812">Transmembrane</keyword>
<evidence type="ECO:0000256" key="1">
    <source>
        <dbReference type="ARBA" id="ARBA00000085"/>
    </source>
</evidence>
<dbReference type="InterPro" id="IPR036890">
    <property type="entry name" value="HATPase_C_sf"/>
</dbReference>
<name>A0A3T0N128_9RHOB</name>
<evidence type="ECO:0000256" key="9">
    <source>
        <dbReference type="ARBA" id="ARBA00023012"/>
    </source>
</evidence>
<evidence type="ECO:0000256" key="11">
    <source>
        <dbReference type="SAM" id="Phobius"/>
    </source>
</evidence>
<evidence type="ECO:0000313" key="14">
    <source>
        <dbReference type="EMBL" id="AZV77716.1"/>
    </source>
</evidence>
<organism evidence="14 15">
    <name type="scientific">Parasedimentitalea marina</name>
    <dbReference type="NCBI Taxonomy" id="2483033"/>
    <lineage>
        <taxon>Bacteria</taxon>
        <taxon>Pseudomonadati</taxon>
        <taxon>Pseudomonadota</taxon>
        <taxon>Alphaproteobacteria</taxon>
        <taxon>Rhodobacterales</taxon>
        <taxon>Paracoccaceae</taxon>
        <taxon>Parasedimentitalea</taxon>
    </lineage>
</organism>
<sequence>MPDRITSGWRPRLSAVLLLVLGLVLCLPFAGLFLFKFYASQLVQQTEESLLTQASVLSATYAQLYKTQTGDGIPVSDKPLNVTPVFPSLSINNDSVLPPRPDAVARVNIPNSAYLEIGAQLTQIVEASQAQTLAGYRLLDAKGNVIGGSAEVGLSLAHVDEVAQAFKGETVSVARVRIREGREPFLYAFSRGTRVRVFVAMPVIVKDNIIGAVYISRTPNHIFRFLYGERFNLTKAGAFIFISTALIGLVFWRFITRPIHTLMQRTQAIGNGSRRWEPINHYGTREIENLSNSFQSLTARLQDQQDALKSYTAHVTHELKSPLTAVKGAAELLRENEMTDEQRHRFLDNIEKDTARMEELLASMRKFSLADQNASVGSSSLSGLEKEIRSSFPKLEIGMQNETFFLPVHQNTLRIILTHLLENAAQHKARTVALEVGTSTKGAWLTVSDDGAGISVGNQEKIMTPFFTTRREQGGTGMGLNIVKSTVEALGGNLSLETRGNGACFRITFDG</sequence>
<evidence type="ECO:0000313" key="15">
    <source>
        <dbReference type="Proteomes" id="UP000283063"/>
    </source>
</evidence>
<accession>A0A3T0N128</accession>
<feature type="domain" description="HAMP" evidence="13">
    <location>
        <begin position="253"/>
        <end position="306"/>
    </location>
</feature>
<dbReference type="KEGG" id="sedi:EBB79_07310"/>
<dbReference type="Pfam" id="PF00512">
    <property type="entry name" value="HisKA"/>
    <property type="match status" value="1"/>
</dbReference>
<dbReference type="InterPro" id="IPR050428">
    <property type="entry name" value="TCS_sensor_his_kinase"/>
</dbReference>
<evidence type="ECO:0000256" key="2">
    <source>
        <dbReference type="ARBA" id="ARBA00004370"/>
    </source>
</evidence>
<dbReference type="Gene3D" id="1.10.287.130">
    <property type="match status" value="1"/>
</dbReference>
<dbReference type="SUPFAM" id="SSF55874">
    <property type="entry name" value="ATPase domain of HSP90 chaperone/DNA topoisomerase II/histidine kinase"/>
    <property type="match status" value="1"/>
</dbReference>
<dbReference type="InterPro" id="IPR003594">
    <property type="entry name" value="HATPase_dom"/>
</dbReference>
<dbReference type="InterPro" id="IPR003661">
    <property type="entry name" value="HisK_dim/P_dom"/>
</dbReference>
<dbReference type="GO" id="GO:0016020">
    <property type="term" value="C:membrane"/>
    <property type="evidence" value="ECO:0007669"/>
    <property type="project" value="UniProtKB-SubCell"/>
</dbReference>
<dbReference type="SMART" id="SM00388">
    <property type="entry name" value="HisKA"/>
    <property type="match status" value="1"/>
</dbReference>
<dbReference type="OrthoDB" id="9815202at2"/>
<dbReference type="InterPro" id="IPR036097">
    <property type="entry name" value="HisK_dim/P_sf"/>
</dbReference>
<dbReference type="CDD" id="cd06225">
    <property type="entry name" value="HAMP"/>
    <property type="match status" value="1"/>
</dbReference>
<dbReference type="Proteomes" id="UP000283063">
    <property type="component" value="Chromosome"/>
</dbReference>
<dbReference type="Pfam" id="PF02518">
    <property type="entry name" value="HATPase_c"/>
    <property type="match status" value="1"/>
</dbReference>
<evidence type="ECO:0000259" key="13">
    <source>
        <dbReference type="PROSITE" id="PS50885"/>
    </source>
</evidence>
<dbReference type="EC" id="2.7.13.3" evidence="3"/>
<dbReference type="PANTHER" id="PTHR45436:SF5">
    <property type="entry name" value="SENSOR HISTIDINE KINASE TRCS"/>
    <property type="match status" value="1"/>
</dbReference>
<dbReference type="PROSITE" id="PS50109">
    <property type="entry name" value="HIS_KIN"/>
    <property type="match status" value="1"/>
</dbReference>
<feature type="transmembrane region" description="Helical" evidence="11">
    <location>
        <begin position="12"/>
        <end position="35"/>
    </location>
</feature>
<comment type="subcellular location">
    <subcellularLocation>
        <location evidence="2">Membrane</location>
    </subcellularLocation>
</comment>
<evidence type="ECO:0000259" key="12">
    <source>
        <dbReference type="PROSITE" id="PS50109"/>
    </source>
</evidence>
<feature type="domain" description="Histidine kinase" evidence="12">
    <location>
        <begin position="314"/>
        <end position="511"/>
    </location>
</feature>